<keyword evidence="1" id="KW-0378">Hydrolase</keyword>
<dbReference type="EMBL" id="BMIQ01000003">
    <property type="protein sequence ID" value="GGE02817.1"/>
    <property type="molecule type" value="Genomic_DNA"/>
</dbReference>
<dbReference type="PANTHER" id="PTHR43194:SF2">
    <property type="entry name" value="PEROXISOMAL MEMBRANE PROTEIN LPX1"/>
    <property type="match status" value="1"/>
</dbReference>
<dbReference type="GO" id="GO:0016787">
    <property type="term" value="F:hydrolase activity"/>
    <property type="evidence" value="ECO:0007669"/>
    <property type="project" value="UniProtKB-KW"/>
</dbReference>
<gene>
    <name evidence="1" type="ORF">GCM10011390_22110</name>
</gene>
<proteinExistence type="predicted"/>
<reference evidence="1" key="2">
    <citation type="submission" date="2020-09" db="EMBL/GenBank/DDBJ databases">
        <authorList>
            <person name="Sun Q."/>
            <person name="Zhou Y."/>
        </authorList>
    </citation>
    <scope>NUCLEOTIDE SEQUENCE</scope>
    <source>
        <strain evidence="1">CGMCC 1.15367</strain>
    </source>
</reference>
<evidence type="ECO:0000313" key="1">
    <source>
        <dbReference type="EMBL" id="GGE02817.1"/>
    </source>
</evidence>
<sequence length="378" mass="41525">MATAGRNPNKGTFPMTPRKSTTRLVHLTLLSGLLAFPIGAFAQDARKVEPLVIAEQGSFAVGGTVSTTPGTFDPLKPLVPAGQTYHGDHAYAFYQIPVNPKPLPVVMWHGAGQFSKTWETTPDGREGFQNIFLRRGYSTYLIDQPRRGNAGRSTVEATVGPTPDEQFWFGQFRVGIWPDYFDGVQFPRDADSLNQYFRAMTPNTGPFDIGVISDAVSALFDRIGPGILFTHSQSGGPGWITAIKNPNVKAIVAFEPGSNFAFPEGEMPADIPSSFDTVKGSPVPMDDFMKLTRIPIVIYYGDNIPDEPTAVPTQDAWRARLEMAREWRDAVNRHGGDVTVVHLPEIGIRGNTHFAFSDLNNVQIADLVSKFLAEKRLD</sequence>
<comment type="caution">
    <text evidence="1">The sequence shown here is derived from an EMBL/GenBank/DDBJ whole genome shotgun (WGS) entry which is preliminary data.</text>
</comment>
<dbReference type="InterPro" id="IPR029058">
    <property type="entry name" value="AB_hydrolase_fold"/>
</dbReference>
<dbReference type="AlphaFoldDB" id="A0A916ZM04"/>
<dbReference type="Proteomes" id="UP000644699">
    <property type="component" value="Unassembled WGS sequence"/>
</dbReference>
<keyword evidence="2" id="KW-1185">Reference proteome</keyword>
<dbReference type="SUPFAM" id="SSF53474">
    <property type="entry name" value="alpha/beta-Hydrolases"/>
    <property type="match status" value="1"/>
</dbReference>
<name>A0A916ZM04_9HYPH</name>
<reference evidence="1" key="1">
    <citation type="journal article" date="2014" name="Int. J. Syst. Evol. Microbiol.">
        <title>Complete genome sequence of Corynebacterium casei LMG S-19264T (=DSM 44701T), isolated from a smear-ripened cheese.</title>
        <authorList>
            <consortium name="US DOE Joint Genome Institute (JGI-PGF)"/>
            <person name="Walter F."/>
            <person name="Albersmeier A."/>
            <person name="Kalinowski J."/>
            <person name="Ruckert C."/>
        </authorList>
    </citation>
    <scope>NUCLEOTIDE SEQUENCE</scope>
    <source>
        <strain evidence="1">CGMCC 1.15367</strain>
    </source>
</reference>
<accession>A0A916ZM04</accession>
<protein>
    <submittedName>
        <fullName evidence="1">Alpha/beta hydrolase</fullName>
    </submittedName>
</protein>
<dbReference type="PANTHER" id="PTHR43194">
    <property type="entry name" value="HYDROLASE ALPHA/BETA FOLD FAMILY"/>
    <property type="match status" value="1"/>
</dbReference>
<evidence type="ECO:0000313" key="2">
    <source>
        <dbReference type="Proteomes" id="UP000644699"/>
    </source>
</evidence>
<dbReference type="InterPro" id="IPR050228">
    <property type="entry name" value="Carboxylesterase_BioH"/>
</dbReference>
<dbReference type="Gene3D" id="3.40.50.1820">
    <property type="entry name" value="alpha/beta hydrolase"/>
    <property type="match status" value="1"/>
</dbReference>
<organism evidence="1 2">
    <name type="scientific">Aureimonas endophytica</name>
    <dbReference type="NCBI Taxonomy" id="2027858"/>
    <lineage>
        <taxon>Bacteria</taxon>
        <taxon>Pseudomonadati</taxon>
        <taxon>Pseudomonadota</taxon>
        <taxon>Alphaproteobacteria</taxon>
        <taxon>Hyphomicrobiales</taxon>
        <taxon>Aurantimonadaceae</taxon>
        <taxon>Aureimonas</taxon>
    </lineage>
</organism>
<dbReference type="CDD" id="cd12810">
    <property type="entry name" value="Esterase_713_like-3"/>
    <property type="match status" value="1"/>
</dbReference>